<protein>
    <submittedName>
        <fullName evidence="1">Uncharacterized protein</fullName>
    </submittedName>
</protein>
<feature type="non-terminal residue" evidence="1">
    <location>
        <position position="1"/>
    </location>
</feature>
<reference evidence="1 2" key="1">
    <citation type="submission" date="2008-07" db="EMBL/GenBank/DDBJ databases">
        <authorList>
            <person name="El-Sayed N."/>
            <person name="Caler E."/>
            <person name="Inman J."/>
            <person name="Amedeo P."/>
            <person name="Hass B."/>
            <person name="Wortman J."/>
        </authorList>
    </citation>
    <scope>NUCLEOTIDE SEQUENCE [LARGE SCALE GENOMIC DNA]</scope>
    <source>
        <strain evidence="2">ATCC 50983 / TXsc</strain>
    </source>
</reference>
<dbReference type="RefSeq" id="XP_002780390.1">
    <property type="nucleotide sequence ID" value="XM_002780344.1"/>
</dbReference>
<gene>
    <name evidence="1" type="ORF">Pmar_PMAR016585</name>
</gene>
<dbReference type="Proteomes" id="UP000007800">
    <property type="component" value="Unassembled WGS sequence"/>
</dbReference>
<sequence>LREAYDLAALPVHITVNIIGRMKPGPRTTDATVSSKDAVEWAVALLKAVGL</sequence>
<dbReference type="EMBL" id="GG676169">
    <property type="protein sequence ID" value="EER12185.1"/>
    <property type="molecule type" value="Genomic_DNA"/>
</dbReference>
<keyword evidence="2" id="KW-1185">Reference proteome</keyword>
<organism evidence="2">
    <name type="scientific">Perkinsus marinus (strain ATCC 50983 / TXsc)</name>
    <dbReference type="NCBI Taxonomy" id="423536"/>
    <lineage>
        <taxon>Eukaryota</taxon>
        <taxon>Sar</taxon>
        <taxon>Alveolata</taxon>
        <taxon>Perkinsozoa</taxon>
        <taxon>Perkinsea</taxon>
        <taxon>Perkinsida</taxon>
        <taxon>Perkinsidae</taxon>
        <taxon>Perkinsus</taxon>
    </lineage>
</organism>
<evidence type="ECO:0000313" key="2">
    <source>
        <dbReference type="Proteomes" id="UP000007800"/>
    </source>
</evidence>
<accession>C5KTK6</accession>
<feature type="non-terminal residue" evidence="1">
    <location>
        <position position="51"/>
    </location>
</feature>
<dbReference type="AlphaFoldDB" id="C5KTK6"/>
<dbReference type="InParanoid" id="C5KTK6"/>
<name>C5KTK6_PERM5</name>
<evidence type="ECO:0000313" key="1">
    <source>
        <dbReference type="EMBL" id="EER12185.1"/>
    </source>
</evidence>
<dbReference type="GeneID" id="9061262"/>
<proteinExistence type="predicted"/>